<keyword evidence="5 10" id="KW-0256">Endoplasmic reticulum</keyword>
<evidence type="ECO:0000256" key="9">
    <source>
        <dbReference type="ARBA" id="ARBA00029381"/>
    </source>
</evidence>
<dbReference type="InterPro" id="IPR030386">
    <property type="entry name" value="G_GB1_RHD3_dom"/>
</dbReference>
<dbReference type="InParanoid" id="A0A0G4FEQ5"/>
<evidence type="ECO:0000256" key="11">
    <source>
        <dbReference type="SAM" id="MobiDB-lite"/>
    </source>
</evidence>
<dbReference type="Proteomes" id="UP000041254">
    <property type="component" value="Unassembled WGS sequence"/>
</dbReference>
<dbReference type="PANTHER" id="PTHR45923:SF2">
    <property type="entry name" value="PROTEIN SEY1"/>
    <property type="match status" value="1"/>
</dbReference>
<dbReference type="EC" id="3.6.5.-" evidence="10"/>
<keyword evidence="4 10" id="KW-0378">Hydrolase</keyword>
<dbReference type="Pfam" id="PF05879">
    <property type="entry name" value="RHD3_GTPase"/>
    <property type="match status" value="1"/>
</dbReference>
<evidence type="ECO:0000259" key="13">
    <source>
        <dbReference type="PROSITE" id="PS51715"/>
    </source>
</evidence>
<feature type="topological domain" description="Cytoplasmic" evidence="10">
    <location>
        <begin position="1"/>
        <end position="702"/>
    </location>
</feature>
<dbReference type="EMBL" id="CDMY01000422">
    <property type="protein sequence ID" value="CEM11674.1"/>
    <property type="molecule type" value="Genomic_DNA"/>
</dbReference>
<evidence type="ECO:0000256" key="10">
    <source>
        <dbReference type="HAMAP-Rule" id="MF_03109"/>
    </source>
</evidence>
<feature type="domain" description="GB1/RHD3-type G" evidence="13">
    <location>
        <begin position="33"/>
        <end position="265"/>
    </location>
</feature>
<dbReference type="OrthoDB" id="1597724at2759"/>
<dbReference type="GO" id="GO:0005789">
    <property type="term" value="C:endoplasmic reticulum membrane"/>
    <property type="evidence" value="ECO:0007669"/>
    <property type="project" value="UniProtKB-SubCell"/>
</dbReference>
<feature type="topological domain" description="Lumenal" evidence="10">
    <location>
        <begin position="724"/>
        <end position="726"/>
    </location>
</feature>
<dbReference type="FunCoup" id="A0A0G4FEQ5">
    <property type="interactions" value="5"/>
</dbReference>
<dbReference type="GO" id="GO:0005525">
    <property type="term" value="F:GTP binding"/>
    <property type="evidence" value="ECO:0007669"/>
    <property type="project" value="UniProtKB-UniRule"/>
</dbReference>
<keyword evidence="2 10" id="KW-0812">Transmembrane</keyword>
<evidence type="ECO:0000256" key="12">
    <source>
        <dbReference type="SAM" id="Phobius"/>
    </source>
</evidence>
<dbReference type="GO" id="GO:0003924">
    <property type="term" value="F:GTPase activity"/>
    <property type="evidence" value="ECO:0007669"/>
    <property type="project" value="UniProtKB-UniRule"/>
</dbReference>
<dbReference type="FunFam" id="3.40.50.300:FF:000727">
    <property type="entry name" value="Protein SEY1 homolog"/>
    <property type="match status" value="1"/>
</dbReference>
<feature type="transmembrane region" description="Helical" evidence="12">
    <location>
        <begin position="723"/>
        <end position="741"/>
    </location>
</feature>
<dbReference type="InterPro" id="IPR008803">
    <property type="entry name" value="RHD3/Sey1"/>
</dbReference>
<reference evidence="14 15" key="1">
    <citation type="submission" date="2014-11" db="EMBL/GenBank/DDBJ databases">
        <authorList>
            <person name="Zhu J."/>
            <person name="Qi W."/>
            <person name="Song R."/>
        </authorList>
    </citation>
    <scope>NUCLEOTIDE SEQUENCE [LARGE SCALE GENOMIC DNA]</scope>
</reference>
<protein>
    <recommendedName>
        <fullName evidence="10">Protein SEY1 homolog</fullName>
        <ecNumber evidence="10">3.6.5.-</ecNumber>
    </recommendedName>
</protein>
<dbReference type="AlphaFoldDB" id="A0A0G4FEQ5"/>
<evidence type="ECO:0000256" key="3">
    <source>
        <dbReference type="ARBA" id="ARBA00022741"/>
    </source>
</evidence>
<comment type="function">
    <text evidence="9">Probable GTP-binding protein involved in generating and maintaining the structure of the tubular endoplasmic reticulum network.</text>
</comment>
<name>A0A0G4FEQ5_VITBC</name>
<dbReference type="PhylomeDB" id="A0A0G4FEQ5"/>
<keyword evidence="15" id="KW-1185">Reference proteome</keyword>
<evidence type="ECO:0000256" key="2">
    <source>
        <dbReference type="ARBA" id="ARBA00022692"/>
    </source>
</evidence>
<evidence type="ECO:0000256" key="4">
    <source>
        <dbReference type="ARBA" id="ARBA00022801"/>
    </source>
</evidence>
<gene>
    <name evidence="14" type="ORF">Vbra_5790</name>
</gene>
<dbReference type="OMA" id="PIIKMTE"/>
<comment type="similarity">
    <text evidence="10">Belongs to the TRAFAC class dynamin-like GTPase superfamily. GB1/RHD3 GTPase family. RHD3 subfamily.</text>
</comment>
<organism evidence="14 15">
    <name type="scientific">Vitrella brassicaformis (strain CCMP3155)</name>
    <dbReference type="NCBI Taxonomy" id="1169540"/>
    <lineage>
        <taxon>Eukaryota</taxon>
        <taxon>Sar</taxon>
        <taxon>Alveolata</taxon>
        <taxon>Colpodellida</taxon>
        <taxon>Vitrellaceae</taxon>
        <taxon>Vitrella</taxon>
    </lineage>
</organism>
<evidence type="ECO:0000256" key="8">
    <source>
        <dbReference type="ARBA" id="ARBA00023136"/>
    </source>
</evidence>
<evidence type="ECO:0000256" key="6">
    <source>
        <dbReference type="ARBA" id="ARBA00022989"/>
    </source>
</evidence>
<dbReference type="Gene3D" id="3.40.50.300">
    <property type="entry name" value="P-loop containing nucleotide triphosphate hydrolases"/>
    <property type="match status" value="1"/>
</dbReference>
<dbReference type="CDD" id="cd01851">
    <property type="entry name" value="GBP"/>
    <property type="match status" value="1"/>
</dbReference>
<evidence type="ECO:0000256" key="5">
    <source>
        <dbReference type="ARBA" id="ARBA00022824"/>
    </source>
</evidence>
<dbReference type="Pfam" id="PF20428">
    <property type="entry name" value="Sey1_3HB"/>
    <property type="match status" value="1"/>
</dbReference>
<keyword evidence="8 10" id="KW-0472">Membrane</keyword>
<dbReference type="PROSITE" id="PS51715">
    <property type="entry name" value="G_GB1_RHD3"/>
    <property type="match status" value="1"/>
</dbReference>
<evidence type="ECO:0000256" key="7">
    <source>
        <dbReference type="ARBA" id="ARBA00023134"/>
    </source>
</evidence>
<keyword evidence="7 10" id="KW-0342">GTP-binding</keyword>
<evidence type="ECO:0000256" key="1">
    <source>
        <dbReference type="ARBA" id="ARBA00004477"/>
    </source>
</evidence>
<dbReference type="SUPFAM" id="SSF52540">
    <property type="entry name" value="P-loop containing nucleoside triphosphate hydrolases"/>
    <property type="match status" value="1"/>
</dbReference>
<dbReference type="VEuPathDB" id="CryptoDB:Vbra_5790"/>
<sequence>MEDNMLLQIIDESGRFVGEVEKWLEEKHLSRCGFDYSVVTVLGCQSSGKSTLLNHLFGTRFQVMNSQLGRSQTTKGLWLGRDLVEGQGTATIIVDVEGTDSRERGEDRHTFEHRAALFSLAVADLVVINMWMHDIGRATASNYELLEKVLAVNLELFQQSDESKRTVMLFVIRDHSEMQTPLATLETMLEDDIRKIWTKIKKPKCFEDTGADDFFEFHTIGLPSFFASLEDFRKGVQDLRRKWLTSLRPAQYSRRVPADGFAHYCKSVWDTIVHESQLNIPSQKEMLATYRCEEIKSALLVETQPKITAKVNQAHHGPVPDLQGWGNNLIQQVVAAYEEPASRYQETVYLKKRSELINALCDELQQVVEAHLMHIKTSIAKDFSKQLDARFAAIGSRAKLSEEWVNFADTCGTAEQDSLRQLREAGLACSVAVPGDGPRTFDVSHTLQSLTDALENSINRVRQAQLAAFKEALQGPISEELTQIDILVSQTTVAKEVFWTMATDAICKAKEVAVQQMSESWKGLTRRVVVNIDHVEVSGGSSSTSAPPSGAAASEGLGEGLEALVGRECVKEARTKLEHFVKHSLDHSIIQKFQAEFEINEDGTPRHWPDISQERISQYFLKAKEKAMESLGTFITFDVSLDKVIPGYSDPTGEVQRWVETPLLTDTMKAAVQTRIERTMVKTCQNAQIMRASGGSKNSLANVPWWVWLLLLLVGWDELMSCRVFIIYVVLGLAVALLVAYQTGHQRAVNQFASKAMGFAYDAFLLPNLPLINSLLMGSVGGGGGQGATTASPADDHSRNIPTEASNKKTE</sequence>
<keyword evidence="3 10" id="KW-0547">Nucleotide-binding</keyword>
<dbReference type="InterPro" id="IPR027417">
    <property type="entry name" value="P-loop_NTPase"/>
</dbReference>
<evidence type="ECO:0000313" key="14">
    <source>
        <dbReference type="EMBL" id="CEM11674.1"/>
    </source>
</evidence>
<dbReference type="InterPro" id="IPR046758">
    <property type="entry name" value="Sey1/RHD3-like_3HB"/>
</dbReference>
<dbReference type="PANTHER" id="PTHR45923">
    <property type="entry name" value="PROTEIN SEY1"/>
    <property type="match status" value="1"/>
</dbReference>
<comment type="subcellular location">
    <subcellularLocation>
        <location evidence="1 10">Endoplasmic reticulum membrane</location>
        <topology evidence="1 10">Multi-pass membrane protein</topology>
    </subcellularLocation>
</comment>
<keyword evidence="6 10" id="KW-1133">Transmembrane helix</keyword>
<accession>A0A0G4FEQ5</accession>
<feature type="topological domain" description="Cytoplasmic" evidence="10">
    <location>
        <begin position="748"/>
        <end position="811"/>
    </location>
</feature>
<proteinExistence type="inferred from homology"/>
<comment type="function">
    <text evidence="10">Probable GTP-binding protein that may be involved in cell development.</text>
</comment>
<feature type="binding site" evidence="10">
    <location>
        <begin position="43"/>
        <end position="50"/>
    </location>
    <ligand>
        <name>GTP</name>
        <dbReference type="ChEBI" id="CHEBI:37565"/>
    </ligand>
</feature>
<feature type="region of interest" description="Disordered" evidence="11">
    <location>
        <begin position="786"/>
        <end position="811"/>
    </location>
</feature>
<dbReference type="HAMAP" id="MF_03109">
    <property type="entry name" value="Sey1"/>
    <property type="match status" value="1"/>
</dbReference>
<dbReference type="GO" id="GO:0016320">
    <property type="term" value="P:endoplasmic reticulum membrane fusion"/>
    <property type="evidence" value="ECO:0007669"/>
    <property type="project" value="TreeGrafter"/>
</dbReference>
<dbReference type="STRING" id="1169540.A0A0G4FEQ5"/>
<evidence type="ECO:0000313" key="15">
    <source>
        <dbReference type="Proteomes" id="UP000041254"/>
    </source>
</evidence>